<dbReference type="Proteomes" id="UP000789525">
    <property type="component" value="Unassembled WGS sequence"/>
</dbReference>
<gene>
    <name evidence="1" type="ORF">ACOLOM_LOCUS3280</name>
</gene>
<feature type="non-terminal residue" evidence="1">
    <location>
        <position position="116"/>
    </location>
</feature>
<name>A0ACA9L910_9GLOM</name>
<evidence type="ECO:0000313" key="2">
    <source>
        <dbReference type="Proteomes" id="UP000789525"/>
    </source>
</evidence>
<organism evidence="1 2">
    <name type="scientific">Acaulospora colombiana</name>
    <dbReference type="NCBI Taxonomy" id="27376"/>
    <lineage>
        <taxon>Eukaryota</taxon>
        <taxon>Fungi</taxon>
        <taxon>Fungi incertae sedis</taxon>
        <taxon>Mucoromycota</taxon>
        <taxon>Glomeromycotina</taxon>
        <taxon>Glomeromycetes</taxon>
        <taxon>Diversisporales</taxon>
        <taxon>Acaulosporaceae</taxon>
        <taxon>Acaulospora</taxon>
    </lineage>
</organism>
<keyword evidence="2" id="KW-1185">Reference proteome</keyword>
<feature type="non-terminal residue" evidence="1">
    <location>
        <position position="1"/>
    </location>
</feature>
<evidence type="ECO:0000313" key="1">
    <source>
        <dbReference type="EMBL" id="CAG8512412.1"/>
    </source>
</evidence>
<accession>A0ACA9L910</accession>
<proteinExistence type="predicted"/>
<reference evidence="1" key="1">
    <citation type="submission" date="2021-06" db="EMBL/GenBank/DDBJ databases">
        <authorList>
            <person name="Kallberg Y."/>
            <person name="Tangrot J."/>
            <person name="Rosling A."/>
        </authorList>
    </citation>
    <scope>NUCLEOTIDE SEQUENCE</scope>
    <source>
        <strain evidence="1">CL356</strain>
    </source>
</reference>
<protein>
    <submittedName>
        <fullName evidence="1">10899_t:CDS:1</fullName>
    </submittedName>
</protein>
<comment type="caution">
    <text evidence="1">The sequence shown here is derived from an EMBL/GenBank/DDBJ whole genome shotgun (WGS) entry which is preliminary data.</text>
</comment>
<sequence length="116" mass="13272">ENTPPINLNTTPDTSYNTLDPMILSQAFSSTNDLQFPPPENQTFKDLHEFSLIQQFHSTPYEPTHCANVENNFFFGNQDFISDPSRAYDHFLSMNQFPIVGEDTQKDDSIDLNPIN</sequence>
<dbReference type="EMBL" id="CAJVPT010004788">
    <property type="protein sequence ID" value="CAG8512412.1"/>
    <property type="molecule type" value="Genomic_DNA"/>
</dbReference>